<dbReference type="Gene3D" id="3.40.50.880">
    <property type="match status" value="1"/>
</dbReference>
<dbReference type="SUPFAM" id="SSF52317">
    <property type="entry name" value="Class I glutamine amidotransferase-like"/>
    <property type="match status" value="1"/>
</dbReference>
<name>A0A0F7SF52_PHARH</name>
<dbReference type="PANTHER" id="PTHR42695">
    <property type="entry name" value="GLUTAMINE AMIDOTRANSFERASE YLR126C-RELATED"/>
    <property type="match status" value="1"/>
</dbReference>
<dbReference type="PROSITE" id="PS51257">
    <property type="entry name" value="PROKAR_LIPOPROTEIN"/>
    <property type="match status" value="1"/>
</dbReference>
<protein>
    <submittedName>
        <fullName evidence="2">Predicted glutamine synthetase</fullName>
    </submittedName>
</protein>
<evidence type="ECO:0000313" key="2">
    <source>
        <dbReference type="EMBL" id="CDZ96750.1"/>
    </source>
</evidence>
<feature type="domain" description="Glutamine amidotransferase" evidence="1">
    <location>
        <begin position="53"/>
        <end position="201"/>
    </location>
</feature>
<dbReference type="InterPro" id="IPR029062">
    <property type="entry name" value="Class_I_gatase-like"/>
</dbReference>
<sequence>MTKPSNVLTVAFLACDKIPEESEAAHGEYADVLHNLFEPHIPDHLNLETRNYDVVNARKYPTEAELDQIDAIVISGSFEDDADKDTTWILRLAGFLIRVKDDYPRIRMIGICFGLQIIARAFGPSLIEKNEKGWEVGSTKVNLTKLGKRIIWDLSDDDEEEGVDVRGHIMMQQIHSDIVREVPENFELLAYSELTPIQGIVNFYDSEDVPPFTHSEAHTLPDDPWRKIHIIAFQGHPEWHDGILVPLIDNYEKDGTFDKEFAKDARERSRQHHDGKRLGQVLLRVLGVA</sequence>
<evidence type="ECO:0000259" key="1">
    <source>
        <dbReference type="Pfam" id="PF00117"/>
    </source>
</evidence>
<dbReference type="EMBL" id="LN483167">
    <property type="protein sequence ID" value="CDZ96750.1"/>
    <property type="molecule type" value="Genomic_DNA"/>
</dbReference>
<organism evidence="2">
    <name type="scientific">Phaffia rhodozyma</name>
    <name type="common">Yeast</name>
    <name type="synonym">Xanthophyllomyces dendrorhous</name>
    <dbReference type="NCBI Taxonomy" id="264483"/>
    <lineage>
        <taxon>Eukaryota</taxon>
        <taxon>Fungi</taxon>
        <taxon>Dikarya</taxon>
        <taxon>Basidiomycota</taxon>
        <taxon>Agaricomycotina</taxon>
        <taxon>Tremellomycetes</taxon>
        <taxon>Cystofilobasidiales</taxon>
        <taxon>Mrakiaceae</taxon>
        <taxon>Phaffia</taxon>
    </lineage>
</organism>
<dbReference type="InterPro" id="IPR017926">
    <property type="entry name" value="GATASE"/>
</dbReference>
<dbReference type="PROSITE" id="PS51273">
    <property type="entry name" value="GATASE_TYPE_1"/>
    <property type="match status" value="1"/>
</dbReference>
<reference evidence="2" key="1">
    <citation type="submission" date="2014-08" db="EMBL/GenBank/DDBJ databases">
        <authorList>
            <person name="Sharma Rahul"/>
            <person name="Thines Marco"/>
        </authorList>
    </citation>
    <scope>NUCLEOTIDE SEQUENCE</scope>
</reference>
<dbReference type="CDD" id="cd01741">
    <property type="entry name" value="GATase1_1"/>
    <property type="match status" value="1"/>
</dbReference>
<dbReference type="GO" id="GO:0005829">
    <property type="term" value="C:cytosol"/>
    <property type="evidence" value="ECO:0007669"/>
    <property type="project" value="TreeGrafter"/>
</dbReference>
<accession>A0A0F7SF52</accession>
<dbReference type="InterPro" id="IPR044992">
    <property type="entry name" value="ChyE-like"/>
</dbReference>
<dbReference type="Pfam" id="PF00117">
    <property type="entry name" value="GATase"/>
    <property type="match status" value="1"/>
</dbReference>
<dbReference type="AlphaFoldDB" id="A0A0F7SF52"/>
<proteinExistence type="predicted"/>
<dbReference type="PANTHER" id="PTHR42695:SF5">
    <property type="entry name" value="GLUTAMINE AMIDOTRANSFERASE YLR126C-RELATED"/>
    <property type="match status" value="1"/>
</dbReference>
<dbReference type="GO" id="GO:0005634">
    <property type="term" value="C:nucleus"/>
    <property type="evidence" value="ECO:0007669"/>
    <property type="project" value="TreeGrafter"/>
</dbReference>